<proteinExistence type="predicted"/>
<dbReference type="EMBL" id="JARKIB010000039">
    <property type="protein sequence ID" value="KAJ7759632.1"/>
    <property type="molecule type" value="Genomic_DNA"/>
</dbReference>
<name>A0AAD7J948_9AGAR</name>
<accession>A0AAD7J948</accession>
<dbReference type="Proteomes" id="UP001215598">
    <property type="component" value="Unassembled WGS sequence"/>
</dbReference>
<dbReference type="AlphaFoldDB" id="A0AAD7J948"/>
<sequence>MIWTASPLRQRSESPLDITFIWKRSDATADSKSLDLLLTQSARWRSFRLDLCWNTPDDFIPTVLRGIRGRLPLLRTLECISPRRRAASLFGDMFAELPELRELRFADADAEGADRDESLPPSVNVPWWQITHFRGRYRALDDGFAILRAAPDLVQCGLTINEWHPDPDPTYAPLAPEQIELLHLRRFSIQCEPPNILWGLTLPALQELWITFPEATSLLSCIERSAAYQLVTLVVYQCAGDVAPTLVPILRVLPALLTVFLEFLDGRNATRDIFDALAVKNRSSLQLNPLCLALSRFAVGDLTASQINAFLDMVQSLISSPASNTTPIQKLTFVRAYPNLYRYAWPEDAVSRVGRMHEAGSDIKLDSGFCAVFEAGYMHRGRP</sequence>
<evidence type="ECO:0000313" key="1">
    <source>
        <dbReference type="EMBL" id="KAJ7759632.1"/>
    </source>
</evidence>
<evidence type="ECO:0008006" key="3">
    <source>
        <dbReference type="Google" id="ProtNLM"/>
    </source>
</evidence>
<evidence type="ECO:0000313" key="2">
    <source>
        <dbReference type="Proteomes" id="UP001215598"/>
    </source>
</evidence>
<protein>
    <recommendedName>
        <fullName evidence="3">F-box domain-containing protein</fullName>
    </recommendedName>
</protein>
<reference evidence="1" key="1">
    <citation type="submission" date="2023-03" db="EMBL/GenBank/DDBJ databases">
        <title>Massive genome expansion in bonnet fungi (Mycena s.s.) driven by repeated elements and novel gene families across ecological guilds.</title>
        <authorList>
            <consortium name="Lawrence Berkeley National Laboratory"/>
            <person name="Harder C.B."/>
            <person name="Miyauchi S."/>
            <person name="Viragh M."/>
            <person name="Kuo A."/>
            <person name="Thoen E."/>
            <person name="Andreopoulos B."/>
            <person name="Lu D."/>
            <person name="Skrede I."/>
            <person name="Drula E."/>
            <person name="Henrissat B."/>
            <person name="Morin E."/>
            <person name="Kohler A."/>
            <person name="Barry K."/>
            <person name="LaButti K."/>
            <person name="Morin E."/>
            <person name="Salamov A."/>
            <person name="Lipzen A."/>
            <person name="Mereny Z."/>
            <person name="Hegedus B."/>
            <person name="Baldrian P."/>
            <person name="Stursova M."/>
            <person name="Weitz H."/>
            <person name="Taylor A."/>
            <person name="Grigoriev I.V."/>
            <person name="Nagy L.G."/>
            <person name="Martin F."/>
            <person name="Kauserud H."/>
        </authorList>
    </citation>
    <scope>NUCLEOTIDE SEQUENCE</scope>
    <source>
        <strain evidence="1">CBHHK182m</strain>
    </source>
</reference>
<keyword evidence="2" id="KW-1185">Reference proteome</keyword>
<gene>
    <name evidence="1" type="ORF">B0H16DRAFT_1689017</name>
</gene>
<organism evidence="1 2">
    <name type="scientific">Mycena metata</name>
    <dbReference type="NCBI Taxonomy" id="1033252"/>
    <lineage>
        <taxon>Eukaryota</taxon>
        <taxon>Fungi</taxon>
        <taxon>Dikarya</taxon>
        <taxon>Basidiomycota</taxon>
        <taxon>Agaricomycotina</taxon>
        <taxon>Agaricomycetes</taxon>
        <taxon>Agaricomycetidae</taxon>
        <taxon>Agaricales</taxon>
        <taxon>Marasmiineae</taxon>
        <taxon>Mycenaceae</taxon>
        <taxon>Mycena</taxon>
    </lineage>
</organism>
<comment type="caution">
    <text evidence="1">The sequence shown here is derived from an EMBL/GenBank/DDBJ whole genome shotgun (WGS) entry which is preliminary data.</text>
</comment>